<dbReference type="InterPro" id="IPR051549">
    <property type="entry name" value="PEP_Utilizing_Enz"/>
</dbReference>
<proteinExistence type="predicted"/>
<dbReference type="SUPFAM" id="SSF52009">
    <property type="entry name" value="Phosphohistidine domain"/>
    <property type="match status" value="1"/>
</dbReference>
<dbReference type="GO" id="GO:0016772">
    <property type="term" value="F:transferase activity, transferring phosphorus-containing groups"/>
    <property type="evidence" value="ECO:0007669"/>
    <property type="project" value="InterPro"/>
</dbReference>
<evidence type="ECO:0000313" key="2">
    <source>
        <dbReference type="EMBL" id="KAK8757819.1"/>
    </source>
</evidence>
<name>A0AAQ4D5S9_AMBAM</name>
<evidence type="ECO:0000259" key="1">
    <source>
        <dbReference type="Pfam" id="PF00391"/>
    </source>
</evidence>
<dbReference type="AlphaFoldDB" id="A0AAQ4D5S9"/>
<accession>A0AAQ4D5S9</accession>
<dbReference type="EMBL" id="JARKHS020034778">
    <property type="protein sequence ID" value="KAK8757819.1"/>
    <property type="molecule type" value="Genomic_DNA"/>
</dbReference>
<reference evidence="2 3" key="1">
    <citation type="journal article" date="2023" name="Arcadia Sci">
        <title>De novo assembly of a long-read Amblyomma americanum tick genome.</title>
        <authorList>
            <person name="Chou S."/>
            <person name="Poskanzer K.E."/>
            <person name="Rollins M."/>
            <person name="Thuy-Boun P.S."/>
        </authorList>
    </citation>
    <scope>NUCLEOTIDE SEQUENCE [LARGE SCALE GENOMIC DNA]</scope>
    <source>
        <strain evidence="2">F_SG_1</strain>
        <tissue evidence="2">Salivary glands</tissue>
    </source>
</reference>
<feature type="non-terminal residue" evidence="2">
    <location>
        <position position="328"/>
    </location>
</feature>
<organism evidence="2 3">
    <name type="scientific">Amblyomma americanum</name>
    <name type="common">Lone star tick</name>
    <dbReference type="NCBI Taxonomy" id="6943"/>
    <lineage>
        <taxon>Eukaryota</taxon>
        <taxon>Metazoa</taxon>
        <taxon>Ecdysozoa</taxon>
        <taxon>Arthropoda</taxon>
        <taxon>Chelicerata</taxon>
        <taxon>Arachnida</taxon>
        <taxon>Acari</taxon>
        <taxon>Parasitiformes</taxon>
        <taxon>Ixodida</taxon>
        <taxon>Ixodoidea</taxon>
        <taxon>Ixodidae</taxon>
        <taxon>Amblyomminae</taxon>
        <taxon>Amblyomma</taxon>
    </lineage>
</organism>
<dbReference type="PANTHER" id="PTHR43615:SF1">
    <property type="entry name" value="PPDK_N DOMAIN-CONTAINING PROTEIN"/>
    <property type="match status" value="1"/>
</dbReference>
<dbReference type="Pfam" id="PF00391">
    <property type="entry name" value="PEP-utilizers"/>
    <property type="match status" value="1"/>
</dbReference>
<dbReference type="Gene3D" id="3.50.30.10">
    <property type="entry name" value="Phosphohistidine domain"/>
    <property type="match status" value="1"/>
</dbReference>
<dbReference type="InterPro" id="IPR036637">
    <property type="entry name" value="Phosphohistidine_dom_sf"/>
</dbReference>
<feature type="domain" description="PEP-utilising enzyme mobile" evidence="1">
    <location>
        <begin position="268"/>
        <end position="324"/>
    </location>
</feature>
<evidence type="ECO:0000313" key="3">
    <source>
        <dbReference type="Proteomes" id="UP001321473"/>
    </source>
</evidence>
<dbReference type="Proteomes" id="UP001321473">
    <property type="component" value="Unassembled WGS sequence"/>
</dbReference>
<dbReference type="InterPro" id="IPR008279">
    <property type="entry name" value="PEP-util_enz_mobile_dom"/>
</dbReference>
<comment type="caution">
    <text evidence="2">The sequence shown here is derived from an EMBL/GenBank/DDBJ whole genome shotgun (WGS) entry which is preliminary data.</text>
</comment>
<dbReference type="PANTHER" id="PTHR43615">
    <property type="entry name" value="PHOSPHOENOLPYRUVATE SYNTHASE-RELATED"/>
    <property type="match status" value="1"/>
</dbReference>
<keyword evidence="3" id="KW-1185">Reference proteome</keyword>
<sequence>MYCDRDVLSAELNNDVFSVLSKILQNGDVESAQVPRMIQVRREEEASKWLSSVQNECGKKFQEFIEKHGHRAVKEIDVYTKPWAMDASSIVKTLKTAAKVPQVDDKSATASWEVQNIPYKLTILQRLILKLVIPRARIAVAARETSKSAVVRVIHQLRLMFHQLSLRMVSEGRLPDAELLFFLTFEEIGQLLRTRSPELVLKAQRRKGIHAKVDKDSYPCISVGIPKPIERMRKPIGGDFEFKGNPMSQGVAEGKARVAATFEEAHLIQKGEILITTATDTGWTPYFPLLAGVVTEIGGPLSHGAVVAREYGLPCVVGIEGITSMLAT</sequence>
<protein>
    <recommendedName>
        <fullName evidence="1">PEP-utilising enzyme mobile domain-containing protein</fullName>
    </recommendedName>
</protein>
<gene>
    <name evidence="2" type="ORF">V5799_004548</name>
</gene>